<sequence length="139" mass="15599">MFLNVTSLHTLNLSWVCQLVTAEIKPKCGSMVVGCWISKEHSLVSWSAPNKQWLGKVVRNREDNLIGIGSDELFGVFFVVTGQDHVVLKSQDEPRTTTCDIIRILGTFEHDMEVPIVVEIESYSCMEVQSDLIPEPGLH</sequence>
<protein>
    <submittedName>
        <fullName evidence="2">Uncharacterized protein</fullName>
    </submittedName>
</protein>
<dbReference type="AlphaFoldDB" id="A0A9P8PVL1"/>
<name>A0A9P8PVL1_WICPI</name>
<dbReference type="EMBL" id="JAEUBG010004994">
    <property type="protein sequence ID" value="KAH3679243.1"/>
    <property type="molecule type" value="Genomic_DNA"/>
</dbReference>
<feature type="chain" id="PRO_5040449773" evidence="1">
    <location>
        <begin position="23"/>
        <end position="139"/>
    </location>
</feature>
<comment type="caution">
    <text evidence="2">The sequence shown here is derived from an EMBL/GenBank/DDBJ whole genome shotgun (WGS) entry which is preliminary data.</text>
</comment>
<organism evidence="2 3">
    <name type="scientific">Wickerhamomyces pijperi</name>
    <name type="common">Yeast</name>
    <name type="synonym">Pichia pijperi</name>
    <dbReference type="NCBI Taxonomy" id="599730"/>
    <lineage>
        <taxon>Eukaryota</taxon>
        <taxon>Fungi</taxon>
        <taxon>Dikarya</taxon>
        <taxon>Ascomycota</taxon>
        <taxon>Saccharomycotina</taxon>
        <taxon>Saccharomycetes</taxon>
        <taxon>Phaffomycetales</taxon>
        <taxon>Wickerhamomycetaceae</taxon>
        <taxon>Wickerhamomyces</taxon>
    </lineage>
</organism>
<accession>A0A9P8PVL1</accession>
<evidence type="ECO:0000313" key="3">
    <source>
        <dbReference type="Proteomes" id="UP000774326"/>
    </source>
</evidence>
<gene>
    <name evidence="2" type="ORF">WICPIJ_008661</name>
</gene>
<dbReference type="Proteomes" id="UP000774326">
    <property type="component" value="Unassembled WGS sequence"/>
</dbReference>
<proteinExistence type="predicted"/>
<reference evidence="2" key="1">
    <citation type="journal article" date="2021" name="Open Biol.">
        <title>Shared evolutionary footprints suggest mitochondrial oxidative damage underlies multiple complex I losses in fungi.</title>
        <authorList>
            <person name="Schikora-Tamarit M.A."/>
            <person name="Marcet-Houben M."/>
            <person name="Nosek J."/>
            <person name="Gabaldon T."/>
        </authorList>
    </citation>
    <scope>NUCLEOTIDE SEQUENCE</scope>
    <source>
        <strain evidence="2">CBS2887</strain>
    </source>
</reference>
<reference evidence="2" key="2">
    <citation type="submission" date="2021-01" db="EMBL/GenBank/DDBJ databases">
        <authorList>
            <person name="Schikora-Tamarit M.A."/>
        </authorList>
    </citation>
    <scope>NUCLEOTIDE SEQUENCE</scope>
    <source>
        <strain evidence="2">CBS2887</strain>
    </source>
</reference>
<evidence type="ECO:0000313" key="2">
    <source>
        <dbReference type="EMBL" id="KAH3679243.1"/>
    </source>
</evidence>
<feature type="signal peptide" evidence="1">
    <location>
        <begin position="1"/>
        <end position="22"/>
    </location>
</feature>
<keyword evidence="3" id="KW-1185">Reference proteome</keyword>
<evidence type="ECO:0000256" key="1">
    <source>
        <dbReference type="SAM" id="SignalP"/>
    </source>
</evidence>
<keyword evidence="1" id="KW-0732">Signal</keyword>